<dbReference type="GO" id="GO:0003677">
    <property type="term" value="F:DNA binding"/>
    <property type="evidence" value="ECO:0007669"/>
    <property type="project" value="UniProtKB-KW"/>
</dbReference>
<evidence type="ECO:0000256" key="2">
    <source>
        <dbReference type="ARBA" id="ARBA00023008"/>
    </source>
</evidence>
<dbReference type="InterPro" id="IPR003735">
    <property type="entry name" value="Metal_Tscrpt_repr"/>
</dbReference>
<proteinExistence type="inferred from homology"/>
<keyword evidence="2" id="KW-0186">Copper</keyword>
<dbReference type="Pfam" id="PF02583">
    <property type="entry name" value="Trns_repr_metal"/>
    <property type="match status" value="1"/>
</dbReference>
<keyword evidence="3" id="KW-0238">DNA-binding</keyword>
<gene>
    <name evidence="3" type="ORF">SAMN02745716_2106</name>
</gene>
<organism evidence="3 4">
    <name type="scientific">Thermoleophilum album</name>
    <dbReference type="NCBI Taxonomy" id="29539"/>
    <lineage>
        <taxon>Bacteria</taxon>
        <taxon>Bacillati</taxon>
        <taxon>Actinomycetota</taxon>
        <taxon>Thermoleophilia</taxon>
        <taxon>Thermoleophilales</taxon>
        <taxon>Thermoleophilaceae</taxon>
        <taxon>Thermoleophilum</taxon>
    </lineage>
</organism>
<dbReference type="GO" id="GO:0045892">
    <property type="term" value="P:negative regulation of DNA-templated transcription"/>
    <property type="evidence" value="ECO:0007669"/>
    <property type="project" value="UniProtKB-ARBA"/>
</dbReference>
<dbReference type="Proteomes" id="UP000222056">
    <property type="component" value="Unassembled WGS sequence"/>
</dbReference>
<protein>
    <submittedName>
        <fullName evidence="3">DNA-binding transcriptional regulator, FrmR family</fullName>
    </submittedName>
</protein>
<sequence>MRARDRHSLALPSRAHRGSVHGIARMVDDGRPTRDVVTQIRAVGAALDAVGLSLVERDARQRFEDSATSPEAVDALVADLAHLMGR</sequence>
<keyword evidence="4" id="KW-1185">Reference proteome</keyword>
<comment type="similarity">
    <text evidence="1">Belongs to the CsoR family.</text>
</comment>
<dbReference type="EMBL" id="FNWJ01000003">
    <property type="protein sequence ID" value="SEH16183.1"/>
    <property type="molecule type" value="Genomic_DNA"/>
</dbReference>
<dbReference type="AlphaFoldDB" id="A0A1H6G1N5"/>
<name>A0A1H6G1N5_THEAL</name>
<reference evidence="4" key="1">
    <citation type="submission" date="2016-10" db="EMBL/GenBank/DDBJ databases">
        <authorList>
            <person name="Varghese N."/>
            <person name="Submissions S."/>
        </authorList>
    </citation>
    <scope>NUCLEOTIDE SEQUENCE [LARGE SCALE GENOMIC DNA]</scope>
    <source>
        <strain evidence="4">ATCC 35263</strain>
    </source>
</reference>
<dbReference type="InterPro" id="IPR038390">
    <property type="entry name" value="Metal_Tscrpt_repr_sf"/>
</dbReference>
<dbReference type="Gene3D" id="1.20.58.1000">
    <property type="entry name" value="Metal-sensitive repressor, helix protomer"/>
    <property type="match status" value="1"/>
</dbReference>
<evidence type="ECO:0000256" key="1">
    <source>
        <dbReference type="ARBA" id="ARBA00005428"/>
    </source>
</evidence>
<evidence type="ECO:0000313" key="3">
    <source>
        <dbReference type="EMBL" id="SEH16183.1"/>
    </source>
</evidence>
<accession>A0A1H6G1N5</accession>
<evidence type="ECO:0000313" key="4">
    <source>
        <dbReference type="Proteomes" id="UP000222056"/>
    </source>
</evidence>
<dbReference type="GO" id="GO:0046872">
    <property type="term" value="F:metal ion binding"/>
    <property type="evidence" value="ECO:0007669"/>
    <property type="project" value="InterPro"/>
</dbReference>
<dbReference type="STRING" id="29539.SAMN02745716_2106"/>